<dbReference type="Gene3D" id="1.10.238.200">
    <property type="entry name" value="Cullin, PONY binding domain"/>
    <property type="match status" value="1"/>
</dbReference>
<dbReference type="GO" id="GO:0032182">
    <property type="term" value="F:ubiquitin-like protein binding"/>
    <property type="evidence" value="ECO:0007669"/>
    <property type="project" value="TreeGrafter"/>
</dbReference>
<dbReference type="PANTHER" id="PTHR12281:SF31">
    <property type="entry name" value="DCN1-LIKE PROTEIN 3"/>
    <property type="match status" value="1"/>
</dbReference>
<feature type="domain" description="DCUN1" evidence="3">
    <location>
        <begin position="75"/>
        <end position="265"/>
    </location>
</feature>
<dbReference type="PANTHER" id="PTHR12281">
    <property type="entry name" value="RP42 RELATED"/>
    <property type="match status" value="1"/>
</dbReference>
<feature type="compositionally biased region" description="Basic and acidic residues" evidence="2">
    <location>
        <begin position="16"/>
        <end position="40"/>
    </location>
</feature>
<dbReference type="PROSITE" id="PS51229">
    <property type="entry name" value="DCUN1"/>
    <property type="match status" value="1"/>
</dbReference>
<dbReference type="FunFam" id="1.10.238.200:FF:000003">
    <property type="entry name" value="DCN1-like protein 3"/>
    <property type="match status" value="1"/>
</dbReference>
<dbReference type="InterPro" id="IPR042460">
    <property type="entry name" value="DCN1-like_PONY"/>
</dbReference>
<evidence type="ECO:0000259" key="3">
    <source>
        <dbReference type="PROSITE" id="PS51229"/>
    </source>
</evidence>
<dbReference type="GO" id="GO:0005886">
    <property type="term" value="C:plasma membrane"/>
    <property type="evidence" value="ECO:0007669"/>
    <property type="project" value="UniProtKB-ARBA"/>
</dbReference>
<dbReference type="EMBL" id="JANTQA010000018">
    <property type="protein sequence ID" value="KAJ3446928.1"/>
    <property type="molecule type" value="Genomic_DNA"/>
</dbReference>
<name>A0AAV8A2Z7_9EUKA</name>
<evidence type="ECO:0000313" key="5">
    <source>
        <dbReference type="Proteomes" id="UP001146793"/>
    </source>
</evidence>
<dbReference type="GO" id="GO:0097602">
    <property type="term" value="F:cullin family protein binding"/>
    <property type="evidence" value="ECO:0007669"/>
    <property type="project" value="TreeGrafter"/>
</dbReference>
<dbReference type="Pfam" id="PF03556">
    <property type="entry name" value="Cullin_binding"/>
    <property type="match status" value="1"/>
</dbReference>
<dbReference type="Gene3D" id="1.10.238.10">
    <property type="entry name" value="EF-hand"/>
    <property type="match status" value="1"/>
</dbReference>
<organism evidence="4 5">
    <name type="scientific">Anaeramoeba flamelloides</name>
    <dbReference type="NCBI Taxonomy" id="1746091"/>
    <lineage>
        <taxon>Eukaryota</taxon>
        <taxon>Metamonada</taxon>
        <taxon>Anaeramoebidae</taxon>
        <taxon>Anaeramoeba</taxon>
    </lineage>
</organism>
<comment type="function">
    <text evidence="1">Neddylation of cullins play an essential role in the regulation of SCF-type complexes activity.</text>
</comment>
<dbReference type="AlphaFoldDB" id="A0AAV8A2Z7"/>
<dbReference type="InterPro" id="IPR014764">
    <property type="entry name" value="DCN-prot"/>
</dbReference>
<evidence type="ECO:0000256" key="2">
    <source>
        <dbReference type="SAM" id="MobiDB-lite"/>
    </source>
</evidence>
<protein>
    <recommendedName>
        <fullName evidence="1">Defective in cullin neddylation protein</fullName>
    </recommendedName>
</protein>
<sequence>MEKAVTQWFQKHPYGKKKENSDSEILTKNETTKEKKDKKEKNKKKDKKEKKEKKDKKETKKTKKTTKTKKKVTVPDKQNLIKLFDELKDEKSQVIDPEGVQAFFDKIGVDVMDEMALIISWKLNAKEMGVYTKEEFVENWWKYKCDTIEKMKDKLSEFEKEVKNNEKFKEYYSFVFEFGKEDPEHRAITVQLAIQLWSIILPKRFALLDKWIKFLSQDHVKKSSITRDTWKLLIDFAFTIKPDLSNYDEMSAWPVLIDEFCEYVQENN</sequence>
<feature type="region of interest" description="Disordered" evidence="2">
    <location>
        <begin position="1"/>
        <end position="71"/>
    </location>
</feature>
<evidence type="ECO:0000313" key="4">
    <source>
        <dbReference type="EMBL" id="KAJ3446928.1"/>
    </source>
</evidence>
<accession>A0AAV8A2Z7</accession>
<dbReference type="Proteomes" id="UP001146793">
    <property type="component" value="Unassembled WGS sequence"/>
</dbReference>
<feature type="compositionally biased region" description="Basic residues" evidence="2">
    <location>
        <begin position="41"/>
        <end position="71"/>
    </location>
</feature>
<dbReference type="GO" id="GO:0000151">
    <property type="term" value="C:ubiquitin ligase complex"/>
    <property type="evidence" value="ECO:0007669"/>
    <property type="project" value="TreeGrafter"/>
</dbReference>
<dbReference type="SUPFAM" id="SSF47473">
    <property type="entry name" value="EF-hand"/>
    <property type="match status" value="1"/>
</dbReference>
<reference evidence="4" key="1">
    <citation type="submission" date="2022-08" db="EMBL/GenBank/DDBJ databases">
        <title>Novel sulphate-reducing endosymbionts in the free-living metamonad Anaeramoeba.</title>
        <authorList>
            <person name="Jerlstrom-Hultqvist J."/>
            <person name="Cepicka I."/>
            <person name="Gallot-Lavallee L."/>
            <person name="Salas-Leiva D."/>
            <person name="Curtis B.A."/>
            <person name="Zahonova K."/>
            <person name="Pipaliya S."/>
            <person name="Dacks J."/>
            <person name="Roger A.J."/>
        </authorList>
    </citation>
    <scope>NUCLEOTIDE SEQUENCE</scope>
    <source>
        <strain evidence="4">Busselton2</strain>
    </source>
</reference>
<gene>
    <name evidence="4" type="ORF">M0812_07923</name>
</gene>
<dbReference type="GO" id="GO:0031624">
    <property type="term" value="F:ubiquitin conjugating enzyme binding"/>
    <property type="evidence" value="ECO:0007669"/>
    <property type="project" value="TreeGrafter"/>
</dbReference>
<evidence type="ECO:0000256" key="1">
    <source>
        <dbReference type="RuleBase" id="RU410713"/>
    </source>
</evidence>
<comment type="caution">
    <text evidence="4">The sequence shown here is derived from an EMBL/GenBank/DDBJ whole genome shotgun (WGS) entry which is preliminary data.</text>
</comment>
<dbReference type="InterPro" id="IPR005176">
    <property type="entry name" value="PONY_dom"/>
</dbReference>
<dbReference type="GO" id="GO:0045116">
    <property type="term" value="P:protein neddylation"/>
    <property type="evidence" value="ECO:0007669"/>
    <property type="project" value="TreeGrafter"/>
</dbReference>
<dbReference type="InterPro" id="IPR011992">
    <property type="entry name" value="EF-hand-dom_pair"/>
</dbReference>
<proteinExistence type="predicted"/>